<geneLocation type="mitochondrion" evidence="2"/>
<keyword evidence="1" id="KW-0812">Transmembrane</keyword>
<proteinExistence type="predicted"/>
<accession>A0A8A3UXQ0</accession>
<sequence length="52" mass="6600">MPQMSPLFWLFLYIYLILVIYVFNCILNFFYLKFPKNLDLKKAKKMELKWFW</sequence>
<protein>
    <submittedName>
        <fullName evidence="2">ATP synthase F0 subunit 8</fullName>
    </submittedName>
</protein>
<dbReference type="AlphaFoldDB" id="A0A8A3UXQ0"/>
<evidence type="ECO:0000256" key="1">
    <source>
        <dbReference type="SAM" id="Phobius"/>
    </source>
</evidence>
<feature type="transmembrane region" description="Helical" evidence="1">
    <location>
        <begin position="6"/>
        <end position="32"/>
    </location>
</feature>
<gene>
    <name evidence="2" type="primary">ATP8</name>
</gene>
<dbReference type="EMBL" id="MT947603">
    <property type="protein sequence ID" value="QTA50559.1"/>
    <property type="molecule type" value="Genomic_DNA"/>
</dbReference>
<evidence type="ECO:0000313" key="2">
    <source>
        <dbReference type="EMBL" id="QTA50559.1"/>
    </source>
</evidence>
<keyword evidence="1" id="KW-1133">Transmembrane helix</keyword>
<keyword evidence="2" id="KW-0496">Mitochondrion</keyword>
<name>A0A8A3UXQ0_9HYME</name>
<organism evidence="2">
    <name type="scientific">Sycophila sp. 2 JXW-2020</name>
    <dbReference type="NCBI Taxonomy" id="2781670"/>
    <lineage>
        <taxon>Eukaryota</taxon>
        <taxon>Metazoa</taxon>
        <taxon>Ecdysozoa</taxon>
        <taxon>Arthropoda</taxon>
        <taxon>Hexapoda</taxon>
        <taxon>Insecta</taxon>
        <taxon>Pterygota</taxon>
        <taxon>Neoptera</taxon>
        <taxon>Endopterygota</taxon>
        <taxon>Hymenoptera</taxon>
        <taxon>Apocrita</taxon>
        <taxon>Proctotrupomorpha</taxon>
        <taxon>Chalcidoidea</taxon>
        <taxon>Eurytomidae</taxon>
        <taxon>Eurytominae</taxon>
        <taxon>Sycophila</taxon>
    </lineage>
</organism>
<reference evidence="2" key="1">
    <citation type="journal article" name="Insects">
        <title>Tracking the Distribution and Burst of Nuclear Mitochondrial DNA Sequences (NUMTs) in Fig Wasp Genomes.</title>
        <authorList>
            <person name="Wang J.X."/>
            <person name="Liu J."/>
            <person name="Miao Y.H."/>
            <person name="Huang D.W."/>
            <person name="Xiao J.H."/>
        </authorList>
    </citation>
    <scope>NUCLEOTIDE SEQUENCE</scope>
</reference>
<keyword evidence="1" id="KW-0472">Membrane</keyword>